<evidence type="ECO:0000313" key="2">
    <source>
        <dbReference type="EMBL" id="OBA19713.1"/>
    </source>
</evidence>
<organism evidence="2 3">
    <name type="scientific">Metschnikowia bicuspidata var. bicuspidata NRRL YB-4993</name>
    <dbReference type="NCBI Taxonomy" id="869754"/>
    <lineage>
        <taxon>Eukaryota</taxon>
        <taxon>Fungi</taxon>
        <taxon>Dikarya</taxon>
        <taxon>Ascomycota</taxon>
        <taxon>Saccharomycotina</taxon>
        <taxon>Pichiomycetes</taxon>
        <taxon>Metschnikowiaceae</taxon>
        <taxon>Metschnikowia</taxon>
    </lineage>
</organism>
<evidence type="ECO:0000313" key="3">
    <source>
        <dbReference type="Proteomes" id="UP000092555"/>
    </source>
</evidence>
<keyword evidence="3" id="KW-1185">Reference proteome</keyword>
<feature type="transmembrane region" description="Helical" evidence="1">
    <location>
        <begin position="269"/>
        <end position="288"/>
    </location>
</feature>
<name>A0A1A0H738_9ASCO</name>
<dbReference type="GeneID" id="30032210"/>
<dbReference type="RefSeq" id="XP_018710238.1">
    <property type="nucleotide sequence ID" value="XM_018859235.1"/>
</dbReference>
<dbReference type="Proteomes" id="UP000092555">
    <property type="component" value="Unassembled WGS sequence"/>
</dbReference>
<dbReference type="OrthoDB" id="4081915at2759"/>
<dbReference type="STRING" id="869754.A0A1A0H738"/>
<gene>
    <name evidence="2" type="ORF">METBIDRAFT_83818</name>
</gene>
<proteinExistence type="predicted"/>
<accession>A0A1A0H738</accession>
<evidence type="ECO:0000256" key="1">
    <source>
        <dbReference type="SAM" id="Phobius"/>
    </source>
</evidence>
<comment type="caution">
    <text evidence="2">The sequence shown here is derived from an EMBL/GenBank/DDBJ whole genome shotgun (WGS) entry which is preliminary data.</text>
</comment>
<keyword evidence="1" id="KW-0472">Membrane</keyword>
<dbReference type="EMBL" id="LXTC01000005">
    <property type="protein sequence ID" value="OBA19713.1"/>
    <property type="molecule type" value="Genomic_DNA"/>
</dbReference>
<reference evidence="2 3" key="1">
    <citation type="submission" date="2016-05" db="EMBL/GenBank/DDBJ databases">
        <title>Comparative genomics of biotechnologically important yeasts.</title>
        <authorList>
            <consortium name="DOE Joint Genome Institute"/>
            <person name="Riley R."/>
            <person name="Haridas S."/>
            <person name="Wolfe K.H."/>
            <person name="Lopes M.R."/>
            <person name="Hittinger C.T."/>
            <person name="Goker M."/>
            <person name="Salamov A."/>
            <person name="Wisecaver J."/>
            <person name="Long T.M."/>
            <person name="Aerts A.L."/>
            <person name="Barry K."/>
            <person name="Choi C."/>
            <person name="Clum A."/>
            <person name="Coughlan A.Y."/>
            <person name="Deshpande S."/>
            <person name="Douglass A.P."/>
            <person name="Hanson S.J."/>
            <person name="Klenk H.-P."/>
            <person name="LaButti K."/>
            <person name="Lapidus A."/>
            <person name="Lindquist E."/>
            <person name="Lipzen A."/>
            <person name="Meier-kolthoff J.P."/>
            <person name="Ohm R.A."/>
            <person name="Otillar R.P."/>
            <person name="Pangilinan J."/>
            <person name="Peng Y."/>
            <person name="Rokas A."/>
            <person name="Rosa C.A."/>
            <person name="Scheuner C."/>
            <person name="Sibirny A.A."/>
            <person name="Slot J.C."/>
            <person name="Stielow J.B."/>
            <person name="Sun H."/>
            <person name="Kurtzman C.P."/>
            <person name="Blackwell M."/>
            <person name="Grigoriev I.V."/>
            <person name="Jeffries T.W."/>
        </authorList>
    </citation>
    <scope>NUCLEOTIDE SEQUENCE [LARGE SCALE GENOMIC DNA]</scope>
    <source>
        <strain evidence="2 3">NRRL YB-4993</strain>
    </source>
</reference>
<dbReference type="AlphaFoldDB" id="A0A1A0H738"/>
<protein>
    <submittedName>
        <fullName evidence="2">Uncharacterized protein</fullName>
    </submittedName>
</protein>
<keyword evidence="1" id="KW-1133">Transmembrane helix</keyword>
<keyword evidence="1" id="KW-0812">Transmembrane</keyword>
<sequence>MSQKYFPLDTRVDLPVSDTEIYPKESFQLYDFHLKSYLDDLSPDENFQFNARPCTQHLLNQEPFDFHQFVPYQLQLEKSGLFPEFYFHFRRAFAAMSIENRAYCSTSLEIFKSFFIGSAPDIQSSIVRVENDYELKFRKCLGPELLKEFSSWYLTRSCVETRFREKLRENVDLISYSHRVNELTSRARDYEVLPLVDFLMAYEHSESSIWHHVLIAFSNDTQSEKRIQYLNTKAVEWKNVDISLTRQIQGFVSDLREEDIQNSDPDACLVFTFCVCLVIVFFMIVVMARS</sequence>